<keyword evidence="2" id="KW-1185">Reference proteome</keyword>
<dbReference type="EMBL" id="AP018712">
    <property type="protein sequence ID" value="BBE31992.1"/>
    <property type="molecule type" value="Genomic_DNA"/>
</dbReference>
<gene>
    <name evidence="1" type="ORF">OSSY52_21330</name>
</gene>
<accession>A0A7G1GBU5</accession>
<name>A0A7G1GBU5_9BACT</name>
<organism evidence="1 2">
    <name type="scientific">Tepiditoga spiralis</name>
    <dbReference type="NCBI Taxonomy" id="2108365"/>
    <lineage>
        <taxon>Bacteria</taxon>
        <taxon>Thermotogati</taxon>
        <taxon>Thermotogota</taxon>
        <taxon>Thermotogae</taxon>
        <taxon>Petrotogales</taxon>
        <taxon>Petrotogaceae</taxon>
        <taxon>Tepiditoga</taxon>
    </lineage>
</organism>
<evidence type="ECO:0000313" key="1">
    <source>
        <dbReference type="EMBL" id="BBE31992.1"/>
    </source>
</evidence>
<proteinExistence type="predicted"/>
<evidence type="ECO:0000313" key="2">
    <source>
        <dbReference type="Proteomes" id="UP000516361"/>
    </source>
</evidence>
<protein>
    <submittedName>
        <fullName evidence="1">Uncharacterized protein</fullName>
    </submittedName>
</protein>
<dbReference type="Proteomes" id="UP000516361">
    <property type="component" value="Chromosome"/>
</dbReference>
<dbReference type="AlphaFoldDB" id="A0A7G1GBU5"/>
<reference evidence="1 2" key="1">
    <citation type="submission" date="2018-06" db="EMBL/GenBank/DDBJ databases">
        <title>Genome sequencing of Oceanotoga sp. sy52.</title>
        <authorList>
            <person name="Mori K."/>
        </authorList>
    </citation>
    <scope>NUCLEOTIDE SEQUENCE [LARGE SCALE GENOMIC DNA]</scope>
    <source>
        <strain evidence="2">sy52</strain>
    </source>
</reference>
<dbReference type="InParanoid" id="A0A7G1GBU5"/>
<dbReference type="KEGG" id="ocy:OSSY52_21330"/>
<dbReference type="RefSeq" id="WP_190614851.1">
    <property type="nucleotide sequence ID" value="NZ_AP018712.1"/>
</dbReference>
<sequence>MEKILKLKKSEIQKLSLKELISILESINSYFESNQENTDIELSLDLYKKSMEIMTYAKKKMILIKEEKEKIDEMYKNIISEE</sequence>